<gene>
    <name evidence="2" type="ORF">M0R45_002384</name>
    <name evidence="3" type="ORF">M0R45_014572</name>
</gene>
<organism evidence="3 4">
    <name type="scientific">Rubus argutus</name>
    <name type="common">Southern blackberry</name>
    <dbReference type="NCBI Taxonomy" id="59490"/>
    <lineage>
        <taxon>Eukaryota</taxon>
        <taxon>Viridiplantae</taxon>
        <taxon>Streptophyta</taxon>
        <taxon>Embryophyta</taxon>
        <taxon>Tracheophyta</taxon>
        <taxon>Spermatophyta</taxon>
        <taxon>Magnoliopsida</taxon>
        <taxon>eudicotyledons</taxon>
        <taxon>Gunneridae</taxon>
        <taxon>Pentapetalae</taxon>
        <taxon>rosids</taxon>
        <taxon>fabids</taxon>
        <taxon>Rosales</taxon>
        <taxon>Rosaceae</taxon>
        <taxon>Rosoideae</taxon>
        <taxon>Rosoideae incertae sedis</taxon>
        <taxon>Rubus</taxon>
    </lineage>
</organism>
<evidence type="ECO:0000313" key="4">
    <source>
        <dbReference type="Proteomes" id="UP001457282"/>
    </source>
</evidence>
<dbReference type="EMBL" id="JBEDUW010000003">
    <property type="protein sequence ID" value="KAK9937803.1"/>
    <property type="molecule type" value="Genomic_DNA"/>
</dbReference>
<comment type="caution">
    <text evidence="3">The sequence shown here is derived from an EMBL/GenBank/DDBJ whole genome shotgun (WGS) entry which is preliminary data.</text>
</comment>
<dbReference type="EMBL" id="JBEDUW010000037">
    <property type="protein sequence ID" value="KAK9907139.1"/>
    <property type="molecule type" value="Genomic_DNA"/>
</dbReference>
<evidence type="ECO:0000256" key="1">
    <source>
        <dbReference type="SAM" id="MobiDB-lite"/>
    </source>
</evidence>
<feature type="region of interest" description="Disordered" evidence="1">
    <location>
        <begin position="38"/>
        <end position="108"/>
    </location>
</feature>
<keyword evidence="4" id="KW-1185">Reference proteome</keyword>
<dbReference type="AlphaFoldDB" id="A0AAW1XN12"/>
<dbReference type="Proteomes" id="UP001457282">
    <property type="component" value="Unassembled WGS sequence"/>
</dbReference>
<name>A0AAW1XN12_RUBAR</name>
<protein>
    <submittedName>
        <fullName evidence="3">Uncharacterized protein</fullName>
    </submittedName>
</protein>
<evidence type="ECO:0000313" key="3">
    <source>
        <dbReference type="EMBL" id="KAK9937803.1"/>
    </source>
</evidence>
<evidence type="ECO:0000313" key="2">
    <source>
        <dbReference type="EMBL" id="KAK9907139.1"/>
    </source>
</evidence>
<proteinExistence type="predicted"/>
<sequence length="108" mass="11640">MALAMRGFIIGAPKPNTVKIPSCNYYQRNSMIMLQTHHDHKHARNISRSIVTRAEKPPLSSGEGPKINQTKPADKHNVSDSSSSNSQKDGKEGKGDANTAPKTSGATN</sequence>
<reference evidence="3 4" key="1">
    <citation type="journal article" date="2023" name="G3 (Bethesda)">
        <title>A chromosome-length genome assembly and annotation of blackberry (Rubus argutus, cv. 'Hillquist').</title>
        <authorList>
            <person name="Bruna T."/>
            <person name="Aryal R."/>
            <person name="Dudchenko O."/>
            <person name="Sargent D.J."/>
            <person name="Mead D."/>
            <person name="Buti M."/>
            <person name="Cavallini A."/>
            <person name="Hytonen T."/>
            <person name="Andres J."/>
            <person name="Pham M."/>
            <person name="Weisz D."/>
            <person name="Mascagni F."/>
            <person name="Usai G."/>
            <person name="Natali L."/>
            <person name="Bassil N."/>
            <person name="Fernandez G.E."/>
            <person name="Lomsadze A."/>
            <person name="Armour M."/>
            <person name="Olukolu B."/>
            <person name="Poorten T."/>
            <person name="Britton C."/>
            <person name="Davik J."/>
            <person name="Ashrafi H."/>
            <person name="Aiden E.L."/>
            <person name="Borodovsky M."/>
            <person name="Worthington M."/>
        </authorList>
    </citation>
    <scope>NUCLEOTIDE SEQUENCE [LARGE SCALE GENOMIC DNA]</scope>
    <source>
        <strain evidence="3">PI 553951</strain>
    </source>
</reference>
<accession>A0AAW1XN12</accession>